<keyword evidence="6" id="KW-1185">Reference proteome</keyword>
<evidence type="ECO:0000313" key="6">
    <source>
        <dbReference type="Proteomes" id="UP000011728"/>
    </source>
</evidence>
<organism evidence="5 6">
    <name type="scientific">Clostridium saccharoperbutylacetonicum N1-4(HMT)</name>
    <dbReference type="NCBI Taxonomy" id="931276"/>
    <lineage>
        <taxon>Bacteria</taxon>
        <taxon>Bacillati</taxon>
        <taxon>Bacillota</taxon>
        <taxon>Clostridia</taxon>
        <taxon>Eubacteriales</taxon>
        <taxon>Clostridiaceae</taxon>
        <taxon>Clostridium</taxon>
    </lineage>
</organism>
<gene>
    <name evidence="5" type="ORF">Cspa_c42060</name>
</gene>
<dbReference type="eggNOG" id="COG2040">
    <property type="taxonomic scope" value="Bacteria"/>
</dbReference>
<dbReference type="PROSITE" id="PS50970">
    <property type="entry name" value="HCY"/>
    <property type="match status" value="1"/>
</dbReference>
<dbReference type="Gene3D" id="3.20.20.330">
    <property type="entry name" value="Homocysteine-binding-like domain"/>
    <property type="match status" value="1"/>
</dbReference>
<evidence type="ECO:0000313" key="5">
    <source>
        <dbReference type="EMBL" id="AGF57959.1"/>
    </source>
</evidence>
<dbReference type="SUPFAM" id="SSF82282">
    <property type="entry name" value="Homocysteine S-methyltransferase"/>
    <property type="match status" value="1"/>
</dbReference>
<dbReference type="PANTHER" id="PTHR11103:SF18">
    <property type="entry name" value="SLR1189 PROTEIN"/>
    <property type="match status" value="1"/>
</dbReference>
<keyword evidence="3" id="KW-0862">Zinc</keyword>
<keyword evidence="1 3" id="KW-0489">Methyltransferase</keyword>
<comment type="cofactor">
    <cofactor evidence="3">
        <name>Zn(2+)</name>
        <dbReference type="ChEBI" id="CHEBI:29105"/>
    </cofactor>
</comment>
<reference evidence="5 6" key="1">
    <citation type="submission" date="2013-02" db="EMBL/GenBank/DDBJ databases">
        <title>Genome sequence of Clostridium saccharoperbutylacetonicum N1-4(HMT).</title>
        <authorList>
            <person name="Poehlein A."/>
            <person name="Daniel R."/>
        </authorList>
    </citation>
    <scope>NUCLEOTIDE SEQUENCE [LARGE SCALE GENOMIC DNA]</scope>
    <source>
        <strain evidence="6">N1-4(HMT)</strain>
    </source>
</reference>
<dbReference type="Pfam" id="PF02574">
    <property type="entry name" value="S-methyl_trans"/>
    <property type="match status" value="1"/>
</dbReference>
<dbReference type="PANTHER" id="PTHR11103">
    <property type="entry name" value="SLR1189 PROTEIN"/>
    <property type="match status" value="1"/>
</dbReference>
<dbReference type="GO" id="GO:0032259">
    <property type="term" value="P:methylation"/>
    <property type="evidence" value="ECO:0007669"/>
    <property type="project" value="UniProtKB-KW"/>
</dbReference>
<evidence type="ECO:0000256" key="2">
    <source>
        <dbReference type="ARBA" id="ARBA00022679"/>
    </source>
</evidence>
<dbReference type="GO" id="GO:0046872">
    <property type="term" value="F:metal ion binding"/>
    <property type="evidence" value="ECO:0007669"/>
    <property type="project" value="UniProtKB-KW"/>
</dbReference>
<dbReference type="EC" id="2.1.1.10" evidence="5"/>
<dbReference type="GO" id="GO:0008168">
    <property type="term" value="F:methyltransferase activity"/>
    <property type="evidence" value="ECO:0007669"/>
    <property type="project" value="UniProtKB-UniRule"/>
</dbReference>
<evidence type="ECO:0000256" key="3">
    <source>
        <dbReference type="PROSITE-ProRule" id="PRU00333"/>
    </source>
</evidence>
<dbReference type="OrthoDB" id="9803687at2"/>
<dbReference type="EMBL" id="CP004121">
    <property type="protein sequence ID" value="AGF57959.1"/>
    <property type="molecule type" value="Genomic_DNA"/>
</dbReference>
<dbReference type="Proteomes" id="UP000011728">
    <property type="component" value="Chromosome"/>
</dbReference>
<proteinExistence type="predicted"/>
<accession>M1MJ46</accession>
<dbReference type="HOGENOM" id="CLU_062282_0_0_9"/>
<feature type="domain" description="Hcy-binding" evidence="4">
    <location>
        <begin position="1"/>
        <end position="305"/>
    </location>
</feature>
<dbReference type="KEGG" id="csr:Cspa_c42060"/>
<protein>
    <submittedName>
        <fullName evidence="5">Homocysteine S-methyltransferase</fullName>
        <ecNumber evidence="5">2.1.1.10</ecNumber>
    </submittedName>
</protein>
<feature type="binding site" evidence="3">
    <location>
        <position position="291"/>
    </location>
    <ligand>
        <name>Zn(2+)</name>
        <dbReference type="ChEBI" id="CHEBI:29105"/>
    </ligand>
</feature>
<dbReference type="AlphaFoldDB" id="M1MJ46"/>
<dbReference type="STRING" id="36745.CLSAP_39580"/>
<name>M1MJ46_9CLOT</name>
<dbReference type="RefSeq" id="WP_015394270.1">
    <property type="nucleotide sequence ID" value="NC_020291.1"/>
</dbReference>
<dbReference type="InterPro" id="IPR036589">
    <property type="entry name" value="HCY_dom_sf"/>
</dbReference>
<feature type="binding site" evidence="3">
    <location>
        <position position="290"/>
    </location>
    <ligand>
        <name>Zn(2+)</name>
        <dbReference type="ChEBI" id="CHEBI:29105"/>
    </ligand>
</feature>
<keyword evidence="3" id="KW-0479">Metal-binding</keyword>
<dbReference type="PATRIC" id="fig|931276.5.peg.4237"/>
<feature type="binding site" evidence="3">
    <location>
        <position position="218"/>
    </location>
    <ligand>
        <name>Zn(2+)</name>
        <dbReference type="ChEBI" id="CHEBI:29105"/>
    </ligand>
</feature>
<dbReference type="InterPro" id="IPR003726">
    <property type="entry name" value="HCY_dom"/>
</dbReference>
<keyword evidence="2 3" id="KW-0808">Transferase</keyword>
<evidence type="ECO:0000259" key="4">
    <source>
        <dbReference type="PROSITE" id="PS50970"/>
    </source>
</evidence>
<sequence>MNFEICFNESSTILMEGALGERLKREYNIMFEDKVAMANLIYDDKSRQAMQTIFQEYVKIAEKYSLPFIATTPTRRANKERVFQSNLSEKIIEDNVRFLQEIKKNTSTNMFVGGLMGCKGDAYKATEILSMEEAQEFHSWQATLFKNSGVDFLYAGIMPALSEAIGMAKAMESTGLPYIISFMIRNNGKLIDGTTIHNAILNIDEATVHKPIGYMTNCIHPEVLEKALSAPFNKTKLVKSRFCGIQANTSPLSPEELDNCSDLKSSDSVSLAVEMMKLEQYFTPKIFGGCCGTDNTHIEEIAKRIKK</sequence>
<evidence type="ECO:0000256" key="1">
    <source>
        <dbReference type="ARBA" id="ARBA00022603"/>
    </source>
</evidence>